<dbReference type="NCBIfam" id="TIGR02914">
    <property type="entry name" value="EpsI_fam"/>
    <property type="match status" value="1"/>
</dbReference>
<evidence type="ECO:0000313" key="3">
    <source>
        <dbReference type="Proteomes" id="UP000266426"/>
    </source>
</evidence>
<accession>A0A3A4R551</accession>
<evidence type="ECO:0000313" key="2">
    <source>
        <dbReference type="EMBL" id="RJP61323.1"/>
    </source>
</evidence>
<name>A0A3A4R551_9BACT</name>
<proteinExistence type="predicted"/>
<gene>
    <name evidence="2" type="primary">epsI</name>
    <name evidence="2" type="ORF">C4541_02145</name>
</gene>
<protein>
    <submittedName>
        <fullName evidence="2">EpsI family protein</fullName>
    </submittedName>
</protein>
<reference evidence="2 3" key="1">
    <citation type="journal article" date="2017" name="ISME J.">
        <title>Energy and carbon metabolisms in a deep terrestrial subsurface fluid microbial community.</title>
        <authorList>
            <person name="Momper L."/>
            <person name="Jungbluth S.P."/>
            <person name="Lee M.D."/>
            <person name="Amend J.P."/>
        </authorList>
    </citation>
    <scope>NUCLEOTIDE SEQUENCE [LARGE SCALE GENOMIC DNA]</scope>
    <source>
        <strain evidence="2">SURF_26</strain>
    </source>
</reference>
<dbReference type="Proteomes" id="UP000266426">
    <property type="component" value="Unassembled WGS sequence"/>
</dbReference>
<dbReference type="Pfam" id="PF11984">
    <property type="entry name" value="DUF3485"/>
    <property type="match status" value="1"/>
</dbReference>
<feature type="domain" description="Methanolan biosynthesis EpsI" evidence="1">
    <location>
        <begin position="10"/>
        <end position="212"/>
    </location>
</feature>
<evidence type="ECO:0000259" key="1">
    <source>
        <dbReference type="Pfam" id="PF11984"/>
    </source>
</evidence>
<organism evidence="2 3">
    <name type="scientific">Candidatus Auribacter fodinae</name>
    <dbReference type="NCBI Taxonomy" id="2093366"/>
    <lineage>
        <taxon>Bacteria</taxon>
        <taxon>Pseudomonadati</taxon>
        <taxon>Candidatus Auribacterota</taxon>
        <taxon>Candidatus Auribacteria</taxon>
        <taxon>Candidatus Auribacterales</taxon>
        <taxon>Candidatus Auribacteraceae</taxon>
        <taxon>Candidatus Auribacter</taxon>
    </lineage>
</organism>
<dbReference type="InterPro" id="IPR014263">
    <property type="entry name" value="Methanolan_biosynth_EpsI"/>
</dbReference>
<comment type="caution">
    <text evidence="2">The sequence shown here is derived from an EMBL/GenBank/DDBJ whole genome shotgun (WGS) entry which is preliminary data.</text>
</comment>
<dbReference type="AlphaFoldDB" id="A0A3A4R551"/>
<sequence length="219" mass="25413">MANKKFIIIFVLMALTFSAVKVLTRLETTETPDLTQESFPIEFSGWTGVDIEVSPVELEFLPQDTLFVKRHYTKEGLGSVFLVVVFSGEDRRSIHRPEVCYPSQGWTIRGKSVYPVTLDHPIQTLKTARLDIAYGKEMFGRSEIVLYWFMGNHRITASHLKRVLLMGFDRCFLGRNYRWAFVRISTDSTQKKEQDALEVLQTFVHDLFPLITSDTYRQY</sequence>
<dbReference type="EMBL" id="QZJZ01000014">
    <property type="protein sequence ID" value="RJP61323.1"/>
    <property type="molecule type" value="Genomic_DNA"/>
</dbReference>